<dbReference type="InterPro" id="IPR002401">
    <property type="entry name" value="Cyt_P450_E_grp-I"/>
</dbReference>
<dbReference type="SUPFAM" id="SSF48264">
    <property type="entry name" value="Cytochrome P450"/>
    <property type="match status" value="1"/>
</dbReference>
<keyword evidence="4 7" id="KW-0560">Oxidoreductase</keyword>
<evidence type="ECO:0000313" key="9">
    <source>
        <dbReference type="Proteomes" id="UP001358417"/>
    </source>
</evidence>
<dbReference type="PANTHER" id="PTHR24305">
    <property type="entry name" value="CYTOCHROME P450"/>
    <property type="match status" value="1"/>
</dbReference>
<keyword evidence="3 6" id="KW-0479">Metal-binding</keyword>
<dbReference type="GO" id="GO:0020037">
    <property type="term" value="F:heme binding"/>
    <property type="evidence" value="ECO:0007669"/>
    <property type="project" value="InterPro"/>
</dbReference>
<dbReference type="PROSITE" id="PS00086">
    <property type="entry name" value="CYTOCHROME_P450"/>
    <property type="match status" value="1"/>
</dbReference>
<dbReference type="InterPro" id="IPR050121">
    <property type="entry name" value="Cytochrome_P450_monoxygenase"/>
</dbReference>
<dbReference type="AlphaFoldDB" id="A0AAV9NAL2"/>
<comment type="cofactor">
    <cofactor evidence="1 6">
        <name>heme</name>
        <dbReference type="ChEBI" id="CHEBI:30413"/>
    </cofactor>
</comment>
<dbReference type="GO" id="GO:0004497">
    <property type="term" value="F:monooxygenase activity"/>
    <property type="evidence" value="ECO:0007669"/>
    <property type="project" value="UniProtKB-KW"/>
</dbReference>
<evidence type="ECO:0000256" key="2">
    <source>
        <dbReference type="ARBA" id="ARBA00010617"/>
    </source>
</evidence>
<evidence type="ECO:0000256" key="6">
    <source>
        <dbReference type="PIRSR" id="PIRSR602401-1"/>
    </source>
</evidence>
<evidence type="ECO:0000256" key="3">
    <source>
        <dbReference type="ARBA" id="ARBA00022723"/>
    </source>
</evidence>
<feature type="binding site" description="axial binding residue" evidence="6">
    <location>
        <position position="194"/>
    </location>
    <ligand>
        <name>heme</name>
        <dbReference type="ChEBI" id="CHEBI:30413"/>
    </ligand>
    <ligandPart>
        <name>Fe</name>
        <dbReference type="ChEBI" id="CHEBI:18248"/>
    </ligandPart>
</feature>
<dbReference type="RefSeq" id="XP_064706715.1">
    <property type="nucleotide sequence ID" value="XM_064845861.1"/>
</dbReference>
<reference evidence="8 9" key="1">
    <citation type="submission" date="2023-08" db="EMBL/GenBank/DDBJ databases">
        <title>Black Yeasts Isolated from many extreme environments.</title>
        <authorList>
            <person name="Coleine C."/>
            <person name="Stajich J.E."/>
            <person name="Selbmann L."/>
        </authorList>
    </citation>
    <scope>NUCLEOTIDE SEQUENCE [LARGE SCALE GENOMIC DNA]</scope>
    <source>
        <strain evidence="8 9">CCFEE 5792</strain>
    </source>
</reference>
<evidence type="ECO:0000256" key="5">
    <source>
        <dbReference type="ARBA" id="ARBA00023004"/>
    </source>
</evidence>
<comment type="caution">
    <text evidence="8">The sequence shown here is derived from an EMBL/GenBank/DDBJ whole genome shotgun (WGS) entry which is preliminary data.</text>
</comment>
<evidence type="ECO:0000256" key="7">
    <source>
        <dbReference type="RuleBase" id="RU000461"/>
    </source>
</evidence>
<name>A0AAV9NAL2_9EURO</name>
<proteinExistence type="inferred from homology"/>
<dbReference type="EMBL" id="JAVRRD010000012">
    <property type="protein sequence ID" value="KAK5053273.1"/>
    <property type="molecule type" value="Genomic_DNA"/>
</dbReference>
<keyword evidence="9" id="KW-1185">Reference proteome</keyword>
<gene>
    <name evidence="8" type="ORF">LTR84_002247</name>
</gene>
<evidence type="ECO:0000256" key="4">
    <source>
        <dbReference type="ARBA" id="ARBA00023002"/>
    </source>
</evidence>
<dbReference type="PRINTS" id="PR00463">
    <property type="entry name" value="EP450I"/>
</dbReference>
<dbReference type="GO" id="GO:0016705">
    <property type="term" value="F:oxidoreductase activity, acting on paired donors, with incorporation or reduction of molecular oxygen"/>
    <property type="evidence" value="ECO:0007669"/>
    <property type="project" value="InterPro"/>
</dbReference>
<dbReference type="Gene3D" id="1.10.630.10">
    <property type="entry name" value="Cytochrome P450"/>
    <property type="match status" value="1"/>
</dbReference>
<accession>A0AAV9NAL2</accession>
<dbReference type="InterPro" id="IPR017972">
    <property type="entry name" value="Cyt_P450_CS"/>
</dbReference>
<keyword evidence="6 7" id="KW-0349">Heme</keyword>
<dbReference type="PRINTS" id="PR00385">
    <property type="entry name" value="P450"/>
</dbReference>
<organism evidence="8 9">
    <name type="scientific">Exophiala bonariae</name>
    <dbReference type="NCBI Taxonomy" id="1690606"/>
    <lineage>
        <taxon>Eukaryota</taxon>
        <taxon>Fungi</taxon>
        <taxon>Dikarya</taxon>
        <taxon>Ascomycota</taxon>
        <taxon>Pezizomycotina</taxon>
        <taxon>Eurotiomycetes</taxon>
        <taxon>Chaetothyriomycetidae</taxon>
        <taxon>Chaetothyriales</taxon>
        <taxon>Herpotrichiellaceae</taxon>
        <taxon>Exophiala</taxon>
    </lineage>
</organism>
<evidence type="ECO:0000256" key="1">
    <source>
        <dbReference type="ARBA" id="ARBA00001971"/>
    </source>
</evidence>
<dbReference type="Proteomes" id="UP001358417">
    <property type="component" value="Unassembled WGS sequence"/>
</dbReference>
<dbReference type="Pfam" id="PF00067">
    <property type="entry name" value="p450"/>
    <property type="match status" value="1"/>
</dbReference>
<sequence length="247" mass="27367">MTARVSTALRHMKDDEHDFTPVLQAQVHNGRRQGVAQSMAELAANGIGSIIAGTDTTGVALAIGMRSIYLDEAIRSRLHAELKTIWETESNHPTLPTLENLPYLRACVRECLRFSSPISGRLPRITPQGGLDFAGYYIPEGTTVSSAVYLMHYDEEIFPEPFRFNPERWLASVGRDTSRQEQCLVPFSTGSRGCIGLNIAQAEIYICLATMVRWLKGSRVLDSDLKTLVQFTRSVPGGLKVELVEAE</sequence>
<dbReference type="InterPro" id="IPR036396">
    <property type="entry name" value="Cyt_P450_sf"/>
</dbReference>
<dbReference type="PANTHER" id="PTHR24305:SF166">
    <property type="entry name" value="CYTOCHROME P450 12A4, MITOCHONDRIAL-RELATED"/>
    <property type="match status" value="1"/>
</dbReference>
<comment type="similarity">
    <text evidence="2 7">Belongs to the cytochrome P450 family.</text>
</comment>
<evidence type="ECO:0000313" key="8">
    <source>
        <dbReference type="EMBL" id="KAK5053273.1"/>
    </source>
</evidence>
<dbReference type="GO" id="GO:0005506">
    <property type="term" value="F:iron ion binding"/>
    <property type="evidence" value="ECO:0007669"/>
    <property type="project" value="InterPro"/>
</dbReference>
<dbReference type="GeneID" id="89970459"/>
<protein>
    <submittedName>
        <fullName evidence="8">Uncharacterized protein</fullName>
    </submittedName>
</protein>
<keyword evidence="7" id="KW-0503">Monooxygenase</keyword>
<keyword evidence="5 6" id="KW-0408">Iron</keyword>
<dbReference type="InterPro" id="IPR001128">
    <property type="entry name" value="Cyt_P450"/>
</dbReference>